<accession>A0A431VY25</accession>
<name>A0A431VY25_9DEIO</name>
<comment type="caution">
    <text evidence="2">The sequence shown here is derived from an EMBL/GenBank/DDBJ whole genome shotgun (WGS) entry which is preliminary data.</text>
</comment>
<keyword evidence="3" id="KW-1185">Reference proteome</keyword>
<feature type="transmembrane region" description="Helical" evidence="1">
    <location>
        <begin position="275"/>
        <end position="293"/>
    </location>
</feature>
<evidence type="ECO:0000313" key="2">
    <source>
        <dbReference type="EMBL" id="RTR28043.1"/>
    </source>
</evidence>
<gene>
    <name evidence="2" type="ORF">EJ104_05845</name>
</gene>
<evidence type="ECO:0000256" key="1">
    <source>
        <dbReference type="SAM" id="Phobius"/>
    </source>
</evidence>
<sequence length="453" mass="49686">MIPARQLQSSVLPGARASAPSGVAASSRALTALLTLLYMALFHLIYSVQISPAFAYMGYTLNPSISLGQWAVTALFAVLPLLFLRLDGARPSNFIILLLYLLVYVPAQYMFTALDLTLHHVLLNRMVLLMGLAAMTAVSARPMAVGFDRPVSAGVFRAVLALLFASLFLGVASQFGFGLNLVGLFDVYDIRSEYKDEVGEAGRAFAYAVPYLGIVSAFMVGYGLIKRFFPFTLLGAFSLLYIFGTTGQKSTLFSLLLLIGVAVLYWLNPRKMGQNFVLLLTLFVGAVYVYDLWSRDILASSLFVRRLILTPGLLTVYYLDFFSVNPPAQLGHSFLSSIFPYPYDLRPAFLIGREYFNAPSMSANANLFADAYSNFREWGVLAFSVLLGGLLAFVDGYSRRLTTPVVVVTGLALPAFALTNSALFTSLLTHGLLFSVLLTYLYAASERDRNQSL</sequence>
<keyword evidence="1" id="KW-1133">Transmembrane helix</keyword>
<feature type="transmembrane region" description="Helical" evidence="1">
    <location>
        <begin position="65"/>
        <end position="83"/>
    </location>
</feature>
<proteinExistence type="predicted"/>
<dbReference type="OrthoDB" id="110893at2"/>
<feature type="transmembrane region" description="Helical" evidence="1">
    <location>
        <begin position="36"/>
        <end position="59"/>
    </location>
</feature>
<dbReference type="AlphaFoldDB" id="A0A431VY25"/>
<feature type="transmembrane region" description="Helical" evidence="1">
    <location>
        <begin position="228"/>
        <end position="244"/>
    </location>
</feature>
<evidence type="ECO:0008006" key="4">
    <source>
        <dbReference type="Google" id="ProtNLM"/>
    </source>
</evidence>
<feature type="transmembrane region" description="Helical" evidence="1">
    <location>
        <begin position="401"/>
        <end position="418"/>
    </location>
</feature>
<feature type="transmembrane region" description="Helical" evidence="1">
    <location>
        <begin position="204"/>
        <end position="221"/>
    </location>
</feature>
<dbReference type="Proteomes" id="UP000277766">
    <property type="component" value="Unassembled WGS sequence"/>
</dbReference>
<organism evidence="2 3">
    <name type="scientific">Deinococcus radiophilus</name>
    <dbReference type="NCBI Taxonomy" id="32062"/>
    <lineage>
        <taxon>Bacteria</taxon>
        <taxon>Thermotogati</taxon>
        <taxon>Deinococcota</taxon>
        <taxon>Deinococci</taxon>
        <taxon>Deinococcales</taxon>
        <taxon>Deinococcaceae</taxon>
        <taxon>Deinococcus</taxon>
    </lineage>
</organism>
<feature type="transmembrane region" description="Helical" evidence="1">
    <location>
        <begin position="250"/>
        <end position="268"/>
    </location>
</feature>
<reference evidence="2 3" key="1">
    <citation type="submission" date="2018-12" db="EMBL/GenBank/DDBJ databases">
        <title>Deinococcus radiophilus ATCC 27603 genome sequencing and assembly.</title>
        <authorList>
            <person name="Maclea K.S."/>
            <person name="Maynard C.R."/>
        </authorList>
    </citation>
    <scope>NUCLEOTIDE SEQUENCE [LARGE SCALE GENOMIC DNA]</scope>
    <source>
        <strain evidence="2 3">ATCC 27603</strain>
    </source>
</reference>
<protein>
    <recommendedName>
        <fullName evidence="4">Oligosaccharide repeat unit polymerase</fullName>
    </recommendedName>
</protein>
<feature type="transmembrane region" description="Helical" evidence="1">
    <location>
        <begin position="378"/>
        <end position="394"/>
    </location>
</feature>
<dbReference type="EMBL" id="RXPE01000008">
    <property type="protein sequence ID" value="RTR28043.1"/>
    <property type="molecule type" value="Genomic_DNA"/>
</dbReference>
<feature type="transmembrane region" description="Helical" evidence="1">
    <location>
        <begin position="95"/>
        <end position="114"/>
    </location>
</feature>
<feature type="transmembrane region" description="Helical" evidence="1">
    <location>
        <begin position="424"/>
        <end position="443"/>
    </location>
</feature>
<dbReference type="RefSeq" id="WP_126351819.1">
    <property type="nucleotide sequence ID" value="NZ_CP086381.1"/>
</dbReference>
<feature type="transmembrane region" description="Helical" evidence="1">
    <location>
        <begin position="126"/>
        <end position="147"/>
    </location>
</feature>
<evidence type="ECO:0000313" key="3">
    <source>
        <dbReference type="Proteomes" id="UP000277766"/>
    </source>
</evidence>
<keyword evidence="1" id="KW-0472">Membrane</keyword>
<keyword evidence="1" id="KW-0812">Transmembrane</keyword>
<feature type="transmembrane region" description="Helical" evidence="1">
    <location>
        <begin position="159"/>
        <end position="184"/>
    </location>
</feature>